<comment type="caution">
    <text evidence="6">The sequence shown here is derived from an EMBL/GenBank/DDBJ whole genome shotgun (WGS) entry which is preliminary data.</text>
</comment>
<dbReference type="InterPro" id="IPR014710">
    <property type="entry name" value="RmlC-like_jellyroll"/>
</dbReference>
<sequence length="288" mass="31533">MVKLISGKVTDMGNLTVRRILPHRDARAVGPFIFFDHMGPANFAAGDGIDVAPHPHIGLATVTYLFDGAILHHDSLGNHLEIRPGDLNWMTAGRGITHSERETGDVKNRDHALHGLQLWVALPTEDEDCTPDFTHVAKDDLPIIEDAGLHMRLIAGEAFGKTAPVPVKSKLFYLDIHMDEGAQLLLPGENQEAALYVIDGTLAIDGDSHGAFSFITIAPEEIPDIIAQTDCRVMLLGGLPLGHRHMWWNFVSSSKDRIEQAKSDWVKGDFPQIPGEDDIIPLPGRSTS</sequence>
<dbReference type="Pfam" id="PF05726">
    <property type="entry name" value="Pirin_C"/>
    <property type="match status" value="1"/>
</dbReference>
<dbReference type="PANTHER" id="PTHR13903">
    <property type="entry name" value="PIRIN-RELATED"/>
    <property type="match status" value="1"/>
</dbReference>
<dbReference type="EMBL" id="JFKB01000001">
    <property type="protein sequence ID" value="OSQ49947.1"/>
    <property type="molecule type" value="Genomic_DNA"/>
</dbReference>
<dbReference type="SUPFAM" id="SSF51182">
    <property type="entry name" value="RmlC-like cupins"/>
    <property type="match status" value="1"/>
</dbReference>
<dbReference type="InterPro" id="IPR012093">
    <property type="entry name" value="Pirin"/>
</dbReference>
<dbReference type="Pfam" id="PF02678">
    <property type="entry name" value="Pirin"/>
    <property type="match status" value="1"/>
</dbReference>
<dbReference type="InterPro" id="IPR011051">
    <property type="entry name" value="RmlC_Cupin_sf"/>
</dbReference>
<evidence type="ECO:0000259" key="5">
    <source>
        <dbReference type="Pfam" id="PF05726"/>
    </source>
</evidence>
<keyword evidence="2" id="KW-0408">Iron</keyword>
<name>A0A1Y2LFH1_9PROT</name>
<reference evidence="6 7" key="1">
    <citation type="submission" date="2014-03" db="EMBL/GenBank/DDBJ databases">
        <title>The draft genome sequence of Thalassospira alkalitolerans JCM 18968.</title>
        <authorList>
            <person name="Lai Q."/>
            <person name="Shao Z."/>
        </authorList>
    </citation>
    <scope>NUCLEOTIDE SEQUENCE [LARGE SCALE GENOMIC DNA]</scope>
    <source>
        <strain evidence="6 7">JCM 18968</strain>
    </source>
</reference>
<protein>
    <submittedName>
        <fullName evidence="6">Pirin</fullName>
    </submittedName>
</protein>
<dbReference type="PIRSF" id="PIRSF006232">
    <property type="entry name" value="Pirin"/>
    <property type="match status" value="1"/>
</dbReference>
<feature type="binding site" evidence="2">
    <location>
        <position position="56"/>
    </location>
    <ligand>
        <name>Fe cation</name>
        <dbReference type="ChEBI" id="CHEBI:24875"/>
    </ligand>
</feature>
<gene>
    <name evidence="6" type="ORF">TALK_00020</name>
</gene>
<dbReference type="OrthoDB" id="9780903at2"/>
<dbReference type="PANTHER" id="PTHR13903:SF8">
    <property type="entry name" value="PIRIN"/>
    <property type="match status" value="1"/>
</dbReference>
<dbReference type="RefSeq" id="WP_085614619.1">
    <property type="nucleotide sequence ID" value="NZ_JFKB01000001.1"/>
</dbReference>
<feature type="binding site" evidence="2">
    <location>
        <position position="54"/>
    </location>
    <ligand>
        <name>Fe cation</name>
        <dbReference type="ChEBI" id="CHEBI:24875"/>
    </ligand>
</feature>
<dbReference type="CDD" id="cd02247">
    <property type="entry name" value="cupin_pirin_C"/>
    <property type="match status" value="1"/>
</dbReference>
<dbReference type="CDD" id="cd02909">
    <property type="entry name" value="cupin_pirin_N"/>
    <property type="match status" value="1"/>
</dbReference>
<dbReference type="AlphaFoldDB" id="A0A1Y2LFH1"/>
<feature type="binding site" evidence="2">
    <location>
        <position position="100"/>
    </location>
    <ligand>
        <name>Fe cation</name>
        <dbReference type="ChEBI" id="CHEBI:24875"/>
    </ligand>
</feature>
<evidence type="ECO:0000313" key="7">
    <source>
        <dbReference type="Proteomes" id="UP000193396"/>
    </source>
</evidence>
<organism evidence="6 7">
    <name type="scientific">Thalassospira alkalitolerans</name>
    <dbReference type="NCBI Taxonomy" id="1293890"/>
    <lineage>
        <taxon>Bacteria</taxon>
        <taxon>Pseudomonadati</taxon>
        <taxon>Pseudomonadota</taxon>
        <taxon>Alphaproteobacteria</taxon>
        <taxon>Rhodospirillales</taxon>
        <taxon>Thalassospiraceae</taxon>
        <taxon>Thalassospira</taxon>
    </lineage>
</organism>
<keyword evidence="7" id="KW-1185">Reference proteome</keyword>
<dbReference type="InterPro" id="IPR003829">
    <property type="entry name" value="Pirin_N_dom"/>
</dbReference>
<comment type="similarity">
    <text evidence="1 3">Belongs to the pirin family.</text>
</comment>
<evidence type="ECO:0000313" key="6">
    <source>
        <dbReference type="EMBL" id="OSQ49947.1"/>
    </source>
</evidence>
<dbReference type="Proteomes" id="UP000193396">
    <property type="component" value="Unassembled WGS sequence"/>
</dbReference>
<evidence type="ECO:0000256" key="1">
    <source>
        <dbReference type="ARBA" id="ARBA00008416"/>
    </source>
</evidence>
<dbReference type="InterPro" id="IPR008778">
    <property type="entry name" value="Pirin_C_dom"/>
</dbReference>
<feature type="domain" description="Pirin C-terminal" evidence="5">
    <location>
        <begin position="173"/>
        <end position="270"/>
    </location>
</feature>
<proteinExistence type="inferred from homology"/>
<feature type="domain" description="Pirin N-terminal" evidence="4">
    <location>
        <begin position="17"/>
        <end position="120"/>
    </location>
</feature>
<evidence type="ECO:0000256" key="3">
    <source>
        <dbReference type="RuleBase" id="RU003457"/>
    </source>
</evidence>
<comment type="cofactor">
    <cofactor evidence="2">
        <name>Fe cation</name>
        <dbReference type="ChEBI" id="CHEBI:24875"/>
    </cofactor>
    <text evidence="2">Binds 1 Fe cation per subunit.</text>
</comment>
<feature type="binding site" evidence="2">
    <location>
        <position position="98"/>
    </location>
    <ligand>
        <name>Fe cation</name>
        <dbReference type="ChEBI" id="CHEBI:24875"/>
    </ligand>
</feature>
<evidence type="ECO:0000259" key="4">
    <source>
        <dbReference type="Pfam" id="PF02678"/>
    </source>
</evidence>
<dbReference type="STRING" id="1293890.TALK_00020"/>
<dbReference type="Gene3D" id="2.60.120.10">
    <property type="entry name" value="Jelly Rolls"/>
    <property type="match status" value="2"/>
</dbReference>
<keyword evidence="2" id="KW-0479">Metal-binding</keyword>
<evidence type="ECO:0000256" key="2">
    <source>
        <dbReference type="PIRSR" id="PIRSR006232-1"/>
    </source>
</evidence>
<accession>A0A1Y2LFH1</accession>
<dbReference type="GO" id="GO:0046872">
    <property type="term" value="F:metal ion binding"/>
    <property type="evidence" value="ECO:0007669"/>
    <property type="project" value="UniProtKB-KW"/>
</dbReference>